<name>A0A645FDB6_9ZZZZ</name>
<proteinExistence type="predicted"/>
<gene>
    <name evidence="1" type="ORF">SDC9_159623</name>
</gene>
<sequence length="100" mass="11302">MSGGHSRLSVFQQVIQSGVFDKVAYLYDLVDVGDGDGTYLHPFSLSGNEPGFLRQPLYRLPHRRAAHAKALGQFALFKYGAGRIFQGNYPCFDLFIYLRR</sequence>
<accession>A0A645FDB6</accession>
<evidence type="ECO:0000313" key="1">
    <source>
        <dbReference type="EMBL" id="MPN12307.1"/>
    </source>
</evidence>
<dbReference type="AlphaFoldDB" id="A0A645FDB6"/>
<organism evidence="1">
    <name type="scientific">bioreactor metagenome</name>
    <dbReference type="NCBI Taxonomy" id="1076179"/>
    <lineage>
        <taxon>unclassified sequences</taxon>
        <taxon>metagenomes</taxon>
        <taxon>ecological metagenomes</taxon>
    </lineage>
</organism>
<comment type="caution">
    <text evidence="1">The sequence shown here is derived from an EMBL/GenBank/DDBJ whole genome shotgun (WGS) entry which is preliminary data.</text>
</comment>
<dbReference type="EMBL" id="VSSQ01058636">
    <property type="protein sequence ID" value="MPN12307.1"/>
    <property type="molecule type" value="Genomic_DNA"/>
</dbReference>
<protein>
    <submittedName>
        <fullName evidence="1">Uncharacterized protein</fullName>
    </submittedName>
</protein>
<reference evidence="1" key="1">
    <citation type="submission" date="2019-08" db="EMBL/GenBank/DDBJ databases">
        <authorList>
            <person name="Kucharzyk K."/>
            <person name="Murdoch R.W."/>
            <person name="Higgins S."/>
            <person name="Loffler F."/>
        </authorList>
    </citation>
    <scope>NUCLEOTIDE SEQUENCE</scope>
</reference>